<evidence type="ECO:0000313" key="2">
    <source>
        <dbReference type="EMBL" id="MEQ2206557.1"/>
    </source>
</evidence>
<keyword evidence="1" id="KW-0812">Transmembrane</keyword>
<evidence type="ECO:0000313" key="3">
    <source>
        <dbReference type="Proteomes" id="UP001434883"/>
    </source>
</evidence>
<reference evidence="2 3" key="1">
    <citation type="submission" date="2021-06" db="EMBL/GenBank/DDBJ databases">
        <authorList>
            <person name="Palmer J.M."/>
        </authorList>
    </citation>
    <scope>NUCLEOTIDE SEQUENCE [LARGE SCALE GENOMIC DNA]</scope>
    <source>
        <strain evidence="2 3">XC_2019</strain>
        <tissue evidence="2">Muscle</tissue>
    </source>
</reference>
<protein>
    <submittedName>
        <fullName evidence="2">Uncharacterized protein</fullName>
    </submittedName>
</protein>
<keyword evidence="1" id="KW-0472">Membrane</keyword>
<keyword evidence="1" id="KW-1133">Transmembrane helix</keyword>
<organism evidence="2 3">
    <name type="scientific">Xenoophorus captivus</name>
    <dbReference type="NCBI Taxonomy" id="1517983"/>
    <lineage>
        <taxon>Eukaryota</taxon>
        <taxon>Metazoa</taxon>
        <taxon>Chordata</taxon>
        <taxon>Craniata</taxon>
        <taxon>Vertebrata</taxon>
        <taxon>Euteleostomi</taxon>
        <taxon>Actinopterygii</taxon>
        <taxon>Neopterygii</taxon>
        <taxon>Teleostei</taxon>
        <taxon>Neoteleostei</taxon>
        <taxon>Acanthomorphata</taxon>
        <taxon>Ovalentaria</taxon>
        <taxon>Atherinomorphae</taxon>
        <taxon>Cyprinodontiformes</taxon>
        <taxon>Goodeidae</taxon>
        <taxon>Xenoophorus</taxon>
    </lineage>
</organism>
<feature type="transmembrane region" description="Helical" evidence="1">
    <location>
        <begin position="163"/>
        <end position="185"/>
    </location>
</feature>
<dbReference type="Proteomes" id="UP001434883">
    <property type="component" value="Unassembled WGS sequence"/>
</dbReference>
<feature type="transmembrane region" description="Helical" evidence="1">
    <location>
        <begin position="6"/>
        <end position="26"/>
    </location>
</feature>
<accession>A0ABV0RGF3</accession>
<dbReference type="EMBL" id="JAHRIN010042997">
    <property type="protein sequence ID" value="MEQ2206557.1"/>
    <property type="molecule type" value="Genomic_DNA"/>
</dbReference>
<proteinExistence type="predicted"/>
<keyword evidence="3" id="KW-1185">Reference proteome</keyword>
<evidence type="ECO:0000256" key="1">
    <source>
        <dbReference type="SAM" id="Phobius"/>
    </source>
</evidence>
<name>A0ABV0RGF3_9TELE</name>
<gene>
    <name evidence="2" type="ORF">XENOCAPTIV_030934</name>
</gene>
<comment type="caution">
    <text evidence="2">The sequence shown here is derived from an EMBL/GenBank/DDBJ whole genome shotgun (WGS) entry which is preliminary data.</text>
</comment>
<feature type="transmembrane region" description="Helical" evidence="1">
    <location>
        <begin position="76"/>
        <end position="94"/>
    </location>
</feature>
<sequence length="186" mass="20396">MPPGRYILYKLLALFSKCYLLLVKFCGTRRALFKMANNLAALCQYIGKPTTIEADRDGPLEKVSIAGESFTKISSLFFFSPSYILTILVVSVYLNGSLYNGSLDAVCNTSVNPSSSTIFIGLQFNAIHLARTFVSLSVADLLIRGVFSSTLVWRRALLWLAKLLMSSLLTLTVAAALATGCFALMW</sequence>